<dbReference type="KEGG" id="cbab:SMCB_0818"/>
<feature type="transmembrane region" description="Helical" evidence="7">
    <location>
        <begin position="52"/>
        <end position="69"/>
    </location>
</feature>
<keyword evidence="5 7" id="KW-1133">Transmembrane helix</keyword>
<proteinExistence type="inferred from homology"/>
<evidence type="ECO:0000256" key="1">
    <source>
        <dbReference type="ARBA" id="ARBA00004651"/>
    </source>
</evidence>
<dbReference type="PANTHER" id="PTHR34583">
    <property type="entry name" value="ANTIPORTER SUBUNIT MNHC2-RELATED"/>
    <property type="match status" value="1"/>
</dbReference>
<keyword evidence="9" id="KW-1185">Reference proteome</keyword>
<keyword evidence="4 7" id="KW-0812">Transmembrane</keyword>
<feature type="transmembrane region" description="Helical" evidence="7">
    <location>
        <begin position="26"/>
        <end position="45"/>
    </location>
</feature>
<gene>
    <name evidence="8" type="ORF">SMCB_0818</name>
</gene>
<evidence type="ECO:0000256" key="6">
    <source>
        <dbReference type="ARBA" id="ARBA00023136"/>
    </source>
</evidence>
<dbReference type="InterPro" id="IPR050601">
    <property type="entry name" value="CPA3_antiporter_subunitC"/>
</dbReference>
<sequence length="126" mass="13102">MIEAWGAALSTGWEGVSGLWSAGVSVWLPTGSALVLFGLLGMLLASSILRKLLAFNVMGSGIFVLLLALRPPGPSGVADPVAQALILTGIVIAIAATALGVRLARRYFELTGQTELPEDRDAARDD</sequence>
<evidence type="ECO:0000313" key="8">
    <source>
        <dbReference type="EMBL" id="BAO83046.1"/>
    </source>
</evidence>
<dbReference type="PANTHER" id="PTHR34583:SF2">
    <property type="entry name" value="ANTIPORTER SUBUNIT MNHC2-RELATED"/>
    <property type="match status" value="1"/>
</dbReference>
<evidence type="ECO:0000256" key="4">
    <source>
        <dbReference type="ARBA" id="ARBA00022692"/>
    </source>
</evidence>
<dbReference type="HOGENOM" id="CLU_082058_4_0_4"/>
<evidence type="ECO:0000313" key="9">
    <source>
        <dbReference type="Proteomes" id="UP000066014"/>
    </source>
</evidence>
<comment type="subcellular location">
    <subcellularLocation>
        <location evidence="1">Cell membrane</location>
        <topology evidence="1">Multi-pass membrane protein</topology>
    </subcellularLocation>
</comment>
<protein>
    <submittedName>
        <fullName evidence="8">Multisubunit Na+/H+ antiporter, MnhC subunit</fullName>
    </submittedName>
</protein>
<dbReference type="InterPro" id="IPR039428">
    <property type="entry name" value="NUOK/Mnh_C1-like"/>
</dbReference>
<dbReference type="EMBL" id="AP014569">
    <property type="protein sequence ID" value="BAO83046.1"/>
    <property type="molecule type" value="Genomic_DNA"/>
</dbReference>
<dbReference type="Pfam" id="PF00420">
    <property type="entry name" value="Oxidored_q2"/>
    <property type="match status" value="1"/>
</dbReference>
<evidence type="ECO:0000256" key="3">
    <source>
        <dbReference type="ARBA" id="ARBA00022475"/>
    </source>
</evidence>
<dbReference type="Proteomes" id="UP000066014">
    <property type="component" value="Chromosome"/>
</dbReference>
<evidence type="ECO:0000256" key="2">
    <source>
        <dbReference type="ARBA" id="ARBA00010388"/>
    </source>
</evidence>
<dbReference type="STRING" id="1458426.SMCB_0818"/>
<keyword evidence="3" id="KW-1003">Cell membrane</keyword>
<reference evidence="8 9" key="1">
    <citation type="journal article" date="2014" name="Nat. Commun.">
        <title>Physiological and genomic features of highly alkaliphilic hydrogen-utilizing Betaproteobacteria from a continental serpentinizing site.</title>
        <authorList>
            <person name="Suzuki S."/>
            <person name="Kuenen J.G."/>
            <person name="Schipper K."/>
            <person name="van der Velde S."/>
            <person name="Ishii S."/>
            <person name="Wu A."/>
            <person name="Sorokin D.Y."/>
            <person name="Tenney A."/>
            <person name="Meng X.Y."/>
            <person name="Morrill P.L."/>
            <person name="Kamagata Y."/>
            <person name="Muyzer G."/>
            <person name="Nealson K.H."/>
        </authorList>
    </citation>
    <scope>NUCLEOTIDE SEQUENCE [LARGE SCALE GENOMIC DNA]</scope>
    <source>
        <strain evidence="8 9">B1</strain>
    </source>
</reference>
<accession>A0A060NKM7</accession>
<dbReference type="OrthoDB" id="1494613at2"/>
<comment type="similarity">
    <text evidence="2">Belongs to the CPA3 antiporters (TC 2.A.63) subunit C family.</text>
</comment>
<keyword evidence="6 7" id="KW-0472">Membrane</keyword>
<organism evidence="8 9">
    <name type="scientific">Serpentinimonas maccroryi</name>
    <dbReference type="NCBI Taxonomy" id="1458426"/>
    <lineage>
        <taxon>Bacteria</taxon>
        <taxon>Pseudomonadati</taxon>
        <taxon>Pseudomonadota</taxon>
        <taxon>Betaproteobacteria</taxon>
        <taxon>Burkholderiales</taxon>
        <taxon>Comamonadaceae</taxon>
        <taxon>Serpentinimonas</taxon>
    </lineage>
</organism>
<feature type="transmembrane region" description="Helical" evidence="7">
    <location>
        <begin position="81"/>
        <end position="101"/>
    </location>
</feature>
<name>A0A060NKM7_9BURK</name>
<dbReference type="Gene3D" id="1.10.287.3510">
    <property type="match status" value="1"/>
</dbReference>
<evidence type="ECO:0000256" key="7">
    <source>
        <dbReference type="SAM" id="Phobius"/>
    </source>
</evidence>
<evidence type="ECO:0000256" key="5">
    <source>
        <dbReference type="ARBA" id="ARBA00022989"/>
    </source>
</evidence>
<dbReference type="GO" id="GO:0005886">
    <property type="term" value="C:plasma membrane"/>
    <property type="evidence" value="ECO:0007669"/>
    <property type="project" value="UniProtKB-SubCell"/>
</dbReference>
<dbReference type="RefSeq" id="WP_082027217.1">
    <property type="nucleotide sequence ID" value="NZ_AP014569.1"/>
</dbReference>
<dbReference type="AlphaFoldDB" id="A0A060NKM7"/>